<dbReference type="Pfam" id="PF00067">
    <property type="entry name" value="p450"/>
    <property type="match status" value="1"/>
</dbReference>
<keyword evidence="6" id="KW-0812">Transmembrane</keyword>
<comment type="subcellular location">
    <subcellularLocation>
        <location evidence="2">Membrane</location>
        <topology evidence="2">Single-pass membrane protein</topology>
    </subcellularLocation>
</comment>
<keyword evidence="7 13" id="KW-0479">Metal-binding</keyword>
<dbReference type="GO" id="GO:0020037">
    <property type="term" value="F:heme binding"/>
    <property type="evidence" value="ECO:0007669"/>
    <property type="project" value="InterPro"/>
</dbReference>
<dbReference type="SUPFAM" id="SSF48264">
    <property type="entry name" value="Cytochrome P450"/>
    <property type="match status" value="1"/>
</dbReference>
<comment type="cofactor">
    <cofactor evidence="1 13">
        <name>heme</name>
        <dbReference type="ChEBI" id="CHEBI:30413"/>
    </cofactor>
</comment>
<evidence type="ECO:0000313" key="16">
    <source>
        <dbReference type="Proteomes" id="UP000092993"/>
    </source>
</evidence>
<dbReference type="GO" id="GO:0016705">
    <property type="term" value="F:oxidoreductase activity, acting on paired donors, with incorporation or reduction of molecular oxygen"/>
    <property type="evidence" value="ECO:0007669"/>
    <property type="project" value="InterPro"/>
</dbReference>
<dbReference type="PROSITE" id="PS00086">
    <property type="entry name" value="CYTOCHROME_P450"/>
    <property type="match status" value="1"/>
</dbReference>
<evidence type="ECO:0000256" key="3">
    <source>
        <dbReference type="ARBA" id="ARBA00005179"/>
    </source>
</evidence>
<dbReference type="Proteomes" id="UP000092993">
    <property type="component" value="Unassembled WGS sequence"/>
</dbReference>
<evidence type="ECO:0000256" key="1">
    <source>
        <dbReference type="ARBA" id="ARBA00001971"/>
    </source>
</evidence>
<evidence type="ECO:0000256" key="4">
    <source>
        <dbReference type="ARBA" id="ARBA00010617"/>
    </source>
</evidence>
<dbReference type="InterPro" id="IPR002401">
    <property type="entry name" value="Cyt_P450_E_grp-I"/>
</dbReference>
<keyword evidence="16" id="KW-1185">Reference proteome</keyword>
<keyword evidence="5 13" id="KW-0349">Heme</keyword>
<dbReference type="PANTHER" id="PTHR46300:SF7">
    <property type="entry name" value="P450, PUTATIVE (EUROFUNG)-RELATED"/>
    <property type="match status" value="1"/>
</dbReference>
<dbReference type="InterPro" id="IPR001128">
    <property type="entry name" value="Cyt_P450"/>
</dbReference>
<dbReference type="InterPro" id="IPR050364">
    <property type="entry name" value="Cytochrome_P450_fung"/>
</dbReference>
<dbReference type="CDD" id="cd11065">
    <property type="entry name" value="CYP64-like"/>
    <property type="match status" value="1"/>
</dbReference>
<gene>
    <name evidence="15" type="primary">ordA_9</name>
    <name evidence="15" type="ORF">A0H81_03733</name>
</gene>
<keyword evidence="9 14" id="KW-0560">Oxidoreductase</keyword>
<evidence type="ECO:0000313" key="15">
    <source>
        <dbReference type="EMBL" id="OBZ77169.1"/>
    </source>
</evidence>
<dbReference type="PRINTS" id="PR00463">
    <property type="entry name" value="EP450I"/>
</dbReference>
<dbReference type="GO" id="GO:0004497">
    <property type="term" value="F:monooxygenase activity"/>
    <property type="evidence" value="ECO:0007669"/>
    <property type="project" value="UniProtKB-KW"/>
</dbReference>
<accession>A0A1C7ML54</accession>
<evidence type="ECO:0000256" key="7">
    <source>
        <dbReference type="ARBA" id="ARBA00022723"/>
    </source>
</evidence>
<dbReference type="Gene3D" id="1.10.630.10">
    <property type="entry name" value="Cytochrome P450"/>
    <property type="match status" value="1"/>
</dbReference>
<evidence type="ECO:0000256" key="14">
    <source>
        <dbReference type="RuleBase" id="RU000461"/>
    </source>
</evidence>
<dbReference type="PANTHER" id="PTHR46300">
    <property type="entry name" value="P450, PUTATIVE (EUROFUNG)-RELATED-RELATED"/>
    <property type="match status" value="1"/>
</dbReference>
<reference evidence="15 16" key="1">
    <citation type="submission" date="2016-03" db="EMBL/GenBank/DDBJ databases">
        <title>Whole genome sequencing of Grifola frondosa 9006-11.</title>
        <authorList>
            <person name="Min B."/>
            <person name="Park H."/>
            <person name="Kim J.-G."/>
            <person name="Cho H."/>
            <person name="Oh Y.-L."/>
            <person name="Kong W.-S."/>
            <person name="Choi I.-G."/>
        </authorList>
    </citation>
    <scope>NUCLEOTIDE SEQUENCE [LARGE SCALE GENOMIC DNA]</scope>
    <source>
        <strain evidence="15 16">9006-11</strain>
    </source>
</reference>
<feature type="binding site" description="axial binding residue" evidence="13">
    <location>
        <position position="422"/>
    </location>
    <ligand>
        <name>heme</name>
        <dbReference type="ChEBI" id="CHEBI:30413"/>
    </ligand>
    <ligandPart>
        <name>Fe</name>
        <dbReference type="ChEBI" id="CHEBI:18248"/>
    </ligandPart>
</feature>
<keyword evidence="11 14" id="KW-0503">Monooxygenase</keyword>
<keyword evidence="12" id="KW-0472">Membrane</keyword>
<name>A0A1C7ML54_GRIFR</name>
<keyword evidence="8" id="KW-1133">Transmembrane helix</keyword>
<dbReference type="OrthoDB" id="2789670at2759"/>
<dbReference type="STRING" id="5627.A0A1C7ML54"/>
<evidence type="ECO:0000256" key="8">
    <source>
        <dbReference type="ARBA" id="ARBA00022989"/>
    </source>
</evidence>
<proteinExistence type="inferred from homology"/>
<keyword evidence="10 13" id="KW-0408">Iron</keyword>
<evidence type="ECO:0000256" key="11">
    <source>
        <dbReference type="ARBA" id="ARBA00023033"/>
    </source>
</evidence>
<evidence type="ECO:0000256" key="5">
    <source>
        <dbReference type="ARBA" id="ARBA00022617"/>
    </source>
</evidence>
<evidence type="ECO:0000256" key="9">
    <source>
        <dbReference type="ARBA" id="ARBA00023002"/>
    </source>
</evidence>
<dbReference type="AlphaFoldDB" id="A0A1C7ML54"/>
<dbReference type="GO" id="GO:0005506">
    <property type="term" value="F:iron ion binding"/>
    <property type="evidence" value="ECO:0007669"/>
    <property type="project" value="InterPro"/>
</dbReference>
<evidence type="ECO:0000256" key="13">
    <source>
        <dbReference type="PIRSR" id="PIRSR602401-1"/>
    </source>
</evidence>
<organism evidence="15 16">
    <name type="scientific">Grifola frondosa</name>
    <name type="common">Maitake</name>
    <name type="synonym">Polyporus frondosus</name>
    <dbReference type="NCBI Taxonomy" id="5627"/>
    <lineage>
        <taxon>Eukaryota</taxon>
        <taxon>Fungi</taxon>
        <taxon>Dikarya</taxon>
        <taxon>Basidiomycota</taxon>
        <taxon>Agaricomycotina</taxon>
        <taxon>Agaricomycetes</taxon>
        <taxon>Polyporales</taxon>
        <taxon>Grifolaceae</taxon>
        <taxon>Grifola</taxon>
    </lineage>
</organism>
<dbReference type="InterPro" id="IPR036396">
    <property type="entry name" value="Cyt_P450_sf"/>
</dbReference>
<dbReference type="InterPro" id="IPR017972">
    <property type="entry name" value="Cyt_P450_CS"/>
</dbReference>
<comment type="caution">
    <text evidence="15">The sequence shown here is derived from an EMBL/GenBank/DDBJ whole genome shotgun (WGS) entry which is preliminary data.</text>
</comment>
<protein>
    <submittedName>
        <fullName evidence="15">O-methylsterigmatocystin oxidoreductase</fullName>
    </submittedName>
</protein>
<dbReference type="GO" id="GO:0016020">
    <property type="term" value="C:membrane"/>
    <property type="evidence" value="ECO:0007669"/>
    <property type="project" value="UniProtKB-SubCell"/>
</dbReference>
<evidence type="ECO:0000256" key="2">
    <source>
        <dbReference type="ARBA" id="ARBA00004167"/>
    </source>
</evidence>
<comment type="similarity">
    <text evidence="4 14">Belongs to the cytochrome P450 family.</text>
</comment>
<dbReference type="EMBL" id="LUGG01000003">
    <property type="protein sequence ID" value="OBZ77169.1"/>
    <property type="molecule type" value="Genomic_DNA"/>
</dbReference>
<comment type="pathway">
    <text evidence="3">Secondary metabolite biosynthesis.</text>
</comment>
<dbReference type="OMA" id="MMLRFGE"/>
<evidence type="ECO:0000256" key="10">
    <source>
        <dbReference type="ARBA" id="ARBA00023004"/>
    </source>
</evidence>
<sequence>MQLLRDDDDGFFPAHSNEEHFHHRYRDNNFVDVPHFYSPTAKEEPPPSRSGDMISVTLFGQPVVILNSLQLAFDTLDKKSLIYSSRPSLVMGGQIVGWDQTVALRPYGKQLREHRRLLSQFIGSHKNVEQFVPLIEVQTSLSLFDILHKPDDVAEHVRRTAGAIILMMSHGYQVQNIHDPILELVERATTQVSQVVSPGAFLVDTFPLLRYVPAWMPGAGWKKKAAFWKQTLQDMINVPHNYVMGQMAAGTAIPNFTSINLEKDSSPESEVLIKSTAASLYSGGADTTVSAVMSLFLAMTCFPDIQKKAQHEIDTVVGSDRLPVFADRERLPYINAICLEVLRWNPIATLGIPHCLSEDDVHDGYFLPKGTIVFANIWHFAHDPATYTNPMEFNPERFVPSSDKPAEQDPRTMVFGFGRRICPGLNFADASIFVSCAMILAVFQISKVVENGVVVEPTVKYTSSPISHPFPFKCFIQARSSKAAAPILSAHNRK</sequence>
<evidence type="ECO:0000256" key="12">
    <source>
        <dbReference type="ARBA" id="ARBA00023136"/>
    </source>
</evidence>
<evidence type="ECO:0000256" key="6">
    <source>
        <dbReference type="ARBA" id="ARBA00022692"/>
    </source>
</evidence>